<gene>
    <name evidence="2" type="ORF">NEZAVI_LOCUS12460</name>
</gene>
<evidence type="ECO:0000256" key="1">
    <source>
        <dbReference type="SAM" id="MobiDB-lite"/>
    </source>
</evidence>
<dbReference type="EMBL" id="OV725081">
    <property type="protein sequence ID" value="CAH1403952.1"/>
    <property type="molecule type" value="Genomic_DNA"/>
</dbReference>
<accession>A0A9P0HLP1</accession>
<keyword evidence="3" id="KW-1185">Reference proteome</keyword>
<reference evidence="2" key="1">
    <citation type="submission" date="2022-01" db="EMBL/GenBank/DDBJ databases">
        <authorList>
            <person name="King R."/>
        </authorList>
    </citation>
    <scope>NUCLEOTIDE SEQUENCE</scope>
</reference>
<evidence type="ECO:0000313" key="2">
    <source>
        <dbReference type="EMBL" id="CAH1403952.1"/>
    </source>
</evidence>
<sequence>MEGERGSTPPPADSITGPGRSRRGSAKFGADKNKLKGSQQGDALLLLLLANQGSSCPLLTRALIPRYLQSNYLSPTWLSPDRIRFFLFGID</sequence>
<feature type="region of interest" description="Disordered" evidence="1">
    <location>
        <begin position="1"/>
        <end position="35"/>
    </location>
</feature>
<evidence type="ECO:0000313" key="3">
    <source>
        <dbReference type="Proteomes" id="UP001152798"/>
    </source>
</evidence>
<dbReference type="AlphaFoldDB" id="A0A9P0HLP1"/>
<proteinExistence type="predicted"/>
<organism evidence="2 3">
    <name type="scientific">Nezara viridula</name>
    <name type="common">Southern green stink bug</name>
    <name type="synonym">Cimex viridulus</name>
    <dbReference type="NCBI Taxonomy" id="85310"/>
    <lineage>
        <taxon>Eukaryota</taxon>
        <taxon>Metazoa</taxon>
        <taxon>Ecdysozoa</taxon>
        <taxon>Arthropoda</taxon>
        <taxon>Hexapoda</taxon>
        <taxon>Insecta</taxon>
        <taxon>Pterygota</taxon>
        <taxon>Neoptera</taxon>
        <taxon>Paraneoptera</taxon>
        <taxon>Hemiptera</taxon>
        <taxon>Heteroptera</taxon>
        <taxon>Panheteroptera</taxon>
        <taxon>Pentatomomorpha</taxon>
        <taxon>Pentatomoidea</taxon>
        <taxon>Pentatomidae</taxon>
        <taxon>Pentatominae</taxon>
        <taxon>Nezara</taxon>
    </lineage>
</organism>
<protein>
    <submittedName>
        <fullName evidence="2">Uncharacterized protein</fullName>
    </submittedName>
</protein>
<name>A0A9P0HLP1_NEZVI</name>
<dbReference type="Proteomes" id="UP001152798">
    <property type="component" value="Chromosome 5"/>
</dbReference>